<dbReference type="GO" id="GO:0006261">
    <property type="term" value="P:DNA-templated DNA replication"/>
    <property type="evidence" value="ECO:0007669"/>
    <property type="project" value="TreeGrafter"/>
</dbReference>
<feature type="region of interest" description="Disordered" evidence="3">
    <location>
        <begin position="94"/>
        <end position="163"/>
    </location>
</feature>
<keyword evidence="6" id="KW-1185">Reference proteome</keyword>
<dbReference type="InterPro" id="IPR003958">
    <property type="entry name" value="CBFA_NFYB_domain"/>
</dbReference>
<dbReference type="SUPFAM" id="SSF47113">
    <property type="entry name" value="Histone-fold"/>
    <property type="match status" value="1"/>
</dbReference>
<dbReference type="PANTHER" id="PTHR10252">
    <property type="entry name" value="HISTONE-LIKE TRANSCRIPTION FACTOR CCAAT-RELATED"/>
    <property type="match status" value="1"/>
</dbReference>
<reference evidence="5" key="1">
    <citation type="submission" date="2023-10" db="EMBL/GenBank/DDBJ databases">
        <title>Genome assembly of Pristionchus species.</title>
        <authorList>
            <person name="Yoshida K."/>
            <person name="Sommer R.J."/>
        </authorList>
    </citation>
    <scope>NUCLEOTIDE SEQUENCE</scope>
    <source>
        <strain evidence="5">RS0144</strain>
    </source>
</reference>
<protein>
    <recommendedName>
        <fullName evidence="4">Transcription factor CBF/NF-Y/archaeal histone domain-containing protein</fullName>
    </recommendedName>
</protein>
<comment type="subcellular location">
    <subcellularLocation>
        <location evidence="1">Nucleus</location>
    </subcellularLocation>
</comment>
<comment type="caution">
    <text evidence="5">The sequence shown here is derived from an EMBL/GenBank/DDBJ whole genome shotgun (WGS) entry which is preliminary data.</text>
</comment>
<dbReference type="PANTHER" id="PTHR10252:SF79">
    <property type="entry name" value="DNA POLYMERASE EPSILON SUBUNIT 4"/>
    <property type="match status" value="1"/>
</dbReference>
<keyword evidence="2" id="KW-0539">Nucleus</keyword>
<evidence type="ECO:0000256" key="2">
    <source>
        <dbReference type="ARBA" id="ARBA00023242"/>
    </source>
</evidence>
<dbReference type="Gene3D" id="1.10.20.10">
    <property type="entry name" value="Histone, subunit A"/>
    <property type="match status" value="1"/>
</dbReference>
<evidence type="ECO:0000313" key="6">
    <source>
        <dbReference type="Proteomes" id="UP001432027"/>
    </source>
</evidence>
<proteinExistence type="predicted"/>
<dbReference type="CDD" id="cd22929">
    <property type="entry name" value="HFD_POLE4-like"/>
    <property type="match status" value="1"/>
</dbReference>
<feature type="domain" description="Transcription factor CBF/NF-Y/archaeal histone" evidence="4">
    <location>
        <begin position="20"/>
        <end position="82"/>
    </location>
</feature>
<evidence type="ECO:0000256" key="1">
    <source>
        <dbReference type="ARBA" id="ARBA00004123"/>
    </source>
</evidence>
<dbReference type="Pfam" id="PF00808">
    <property type="entry name" value="CBFD_NFYB_HMF"/>
    <property type="match status" value="1"/>
</dbReference>
<dbReference type="AlphaFoldDB" id="A0AAV5SX90"/>
<evidence type="ECO:0000313" key="5">
    <source>
        <dbReference type="EMBL" id="GMS84126.1"/>
    </source>
</evidence>
<organism evidence="5 6">
    <name type="scientific">Pristionchus entomophagus</name>
    <dbReference type="NCBI Taxonomy" id="358040"/>
    <lineage>
        <taxon>Eukaryota</taxon>
        <taxon>Metazoa</taxon>
        <taxon>Ecdysozoa</taxon>
        <taxon>Nematoda</taxon>
        <taxon>Chromadorea</taxon>
        <taxon>Rhabditida</taxon>
        <taxon>Rhabditina</taxon>
        <taxon>Diplogasteromorpha</taxon>
        <taxon>Diplogasteroidea</taxon>
        <taxon>Neodiplogasteridae</taxon>
        <taxon>Pristionchus</taxon>
    </lineage>
</organism>
<evidence type="ECO:0000259" key="4">
    <source>
        <dbReference type="Pfam" id="PF00808"/>
    </source>
</evidence>
<feature type="compositionally biased region" description="Basic and acidic residues" evidence="3">
    <location>
        <begin position="101"/>
        <end position="112"/>
    </location>
</feature>
<sequence length="163" mass="18228">MSSQADSQESSQFEELVQTRLPLSKVKRIAKIDPSIHMINAEAIKLMAKGTETFVSLLAKAAFTQAVLDKRKTIQTKDINSVIKQSPVFQLLQGALEDWPEPEKVEKSRTTPEGEEGGDTVEDTVEGEETAEDTETEENETEEEIEEDEEEDEVSDQTSHTSR</sequence>
<accession>A0AAV5SX90</accession>
<dbReference type="InterPro" id="IPR050568">
    <property type="entry name" value="Transcr_DNA_Rep_Reg"/>
</dbReference>
<feature type="compositionally biased region" description="Acidic residues" evidence="3">
    <location>
        <begin position="113"/>
        <end position="155"/>
    </location>
</feature>
<dbReference type="GO" id="GO:0008622">
    <property type="term" value="C:epsilon DNA polymerase complex"/>
    <property type="evidence" value="ECO:0007669"/>
    <property type="project" value="TreeGrafter"/>
</dbReference>
<name>A0AAV5SX90_9BILA</name>
<evidence type="ECO:0000256" key="3">
    <source>
        <dbReference type="SAM" id="MobiDB-lite"/>
    </source>
</evidence>
<dbReference type="Proteomes" id="UP001432027">
    <property type="component" value="Unassembled WGS sequence"/>
</dbReference>
<dbReference type="EMBL" id="BTSX01000002">
    <property type="protein sequence ID" value="GMS84126.1"/>
    <property type="molecule type" value="Genomic_DNA"/>
</dbReference>
<gene>
    <name evidence="5" type="ORF">PENTCL1PPCAC_6301</name>
</gene>
<dbReference type="InterPro" id="IPR009072">
    <property type="entry name" value="Histone-fold"/>
</dbReference>
<dbReference type="GO" id="GO:0046982">
    <property type="term" value="F:protein heterodimerization activity"/>
    <property type="evidence" value="ECO:0007669"/>
    <property type="project" value="InterPro"/>
</dbReference>